<keyword evidence="1" id="KW-0472">Membrane</keyword>
<dbReference type="RefSeq" id="WP_379318138.1">
    <property type="nucleotide sequence ID" value="NZ_JBHTLM010000004.1"/>
</dbReference>
<keyword evidence="1" id="KW-1133">Transmembrane helix</keyword>
<protein>
    <submittedName>
        <fullName evidence="2">Uncharacterized protein</fullName>
    </submittedName>
</protein>
<proteinExistence type="predicted"/>
<gene>
    <name evidence="2" type="ORF">ACFQ3W_07295</name>
</gene>
<reference evidence="3" key="1">
    <citation type="journal article" date="2019" name="Int. J. Syst. Evol. Microbiol.">
        <title>The Global Catalogue of Microorganisms (GCM) 10K type strain sequencing project: providing services to taxonomists for standard genome sequencing and annotation.</title>
        <authorList>
            <consortium name="The Broad Institute Genomics Platform"/>
            <consortium name="The Broad Institute Genome Sequencing Center for Infectious Disease"/>
            <person name="Wu L."/>
            <person name="Ma J."/>
        </authorList>
    </citation>
    <scope>NUCLEOTIDE SEQUENCE [LARGE SCALE GENOMIC DNA]</scope>
    <source>
        <strain evidence="3">CCUG 59189</strain>
    </source>
</reference>
<accession>A0ABW3RVF0</accession>
<evidence type="ECO:0000313" key="2">
    <source>
        <dbReference type="EMBL" id="MFD1176101.1"/>
    </source>
</evidence>
<evidence type="ECO:0000313" key="3">
    <source>
        <dbReference type="Proteomes" id="UP001597262"/>
    </source>
</evidence>
<comment type="caution">
    <text evidence="2">The sequence shown here is derived from an EMBL/GenBank/DDBJ whole genome shotgun (WGS) entry which is preliminary data.</text>
</comment>
<keyword evidence="1" id="KW-0812">Transmembrane</keyword>
<feature type="transmembrane region" description="Helical" evidence="1">
    <location>
        <begin position="18"/>
        <end position="36"/>
    </location>
</feature>
<name>A0ABW3RVF0_9BACL</name>
<evidence type="ECO:0000256" key="1">
    <source>
        <dbReference type="SAM" id="Phobius"/>
    </source>
</evidence>
<dbReference type="Proteomes" id="UP001597262">
    <property type="component" value="Unassembled WGS sequence"/>
</dbReference>
<keyword evidence="3" id="KW-1185">Reference proteome</keyword>
<dbReference type="EMBL" id="JBHTLM010000004">
    <property type="protein sequence ID" value="MFD1176101.1"/>
    <property type="molecule type" value="Genomic_DNA"/>
</dbReference>
<sequence>MGNVGIALGGGKAFSAPAWFILVLIGLAVIGINHVIKKVKN</sequence>
<organism evidence="2 3">
    <name type="scientific">Paenibacillus puldeungensis</name>
    <dbReference type="NCBI Taxonomy" id="696536"/>
    <lineage>
        <taxon>Bacteria</taxon>
        <taxon>Bacillati</taxon>
        <taxon>Bacillota</taxon>
        <taxon>Bacilli</taxon>
        <taxon>Bacillales</taxon>
        <taxon>Paenibacillaceae</taxon>
        <taxon>Paenibacillus</taxon>
    </lineage>
</organism>